<dbReference type="PROSITE" id="PS51186">
    <property type="entry name" value="GNAT"/>
    <property type="match status" value="1"/>
</dbReference>
<evidence type="ECO:0000313" key="2">
    <source>
        <dbReference type="EMBL" id="SEC26018.1"/>
    </source>
</evidence>
<sequence length="188" mass="21251">MLSPEYPVHTDRLLLRPMTAQDIDPMLRYKSQPDVVRFVPYGPLTREDIADRIAGRWGRTELTEPGQSLTLALEERATGRLVGDAVLFWHSAEHRAGEVGYILSPEATGLGYATEAATAMLRLGFDGLGLHRMVARLDERNTASARVAERLGMRLEARLVQNEWFEGEWSTELVFAMLEDEWRASPLR</sequence>
<dbReference type="InterPro" id="IPR016181">
    <property type="entry name" value="Acyl_CoA_acyltransferase"/>
</dbReference>
<dbReference type="Pfam" id="PF13302">
    <property type="entry name" value="Acetyltransf_3"/>
    <property type="match status" value="1"/>
</dbReference>
<dbReference type="Proteomes" id="UP000182652">
    <property type="component" value="Unassembled WGS sequence"/>
</dbReference>
<dbReference type="Gene3D" id="3.40.630.30">
    <property type="match status" value="1"/>
</dbReference>
<feature type="domain" description="N-acetyltransferase" evidence="1">
    <location>
        <begin position="13"/>
        <end position="180"/>
    </location>
</feature>
<dbReference type="STRING" id="156980.SAMN04489745_2451"/>
<reference evidence="2 3" key="1">
    <citation type="submission" date="2016-10" db="EMBL/GenBank/DDBJ databases">
        <authorList>
            <person name="de Groot N.N."/>
        </authorList>
    </citation>
    <scope>NUCLEOTIDE SEQUENCE [LARGE SCALE GENOMIC DNA]</scope>
    <source>
        <strain evidence="2 3">DSM 10495</strain>
    </source>
</reference>
<accession>A0A1H4R2H8</accession>
<dbReference type="EMBL" id="FNSN01000003">
    <property type="protein sequence ID" value="SEC26018.1"/>
    <property type="molecule type" value="Genomic_DNA"/>
</dbReference>
<dbReference type="SUPFAM" id="SSF55729">
    <property type="entry name" value="Acyl-CoA N-acyltransferases (Nat)"/>
    <property type="match status" value="1"/>
</dbReference>
<proteinExistence type="predicted"/>
<dbReference type="AlphaFoldDB" id="A0A1H4R2H8"/>
<keyword evidence="2" id="KW-0808">Transferase</keyword>
<protein>
    <submittedName>
        <fullName evidence="2">Protein N-acetyltransferase, RimJ/RimL family</fullName>
    </submittedName>
</protein>
<dbReference type="PANTHER" id="PTHR43792">
    <property type="entry name" value="GNAT FAMILY, PUTATIVE (AFU_ORTHOLOGUE AFUA_3G00765)-RELATED-RELATED"/>
    <property type="match status" value="1"/>
</dbReference>
<dbReference type="GO" id="GO:0016747">
    <property type="term" value="F:acyltransferase activity, transferring groups other than amino-acyl groups"/>
    <property type="evidence" value="ECO:0007669"/>
    <property type="project" value="InterPro"/>
</dbReference>
<organism evidence="2 3">
    <name type="scientific">Arthrobacter woluwensis</name>
    <dbReference type="NCBI Taxonomy" id="156980"/>
    <lineage>
        <taxon>Bacteria</taxon>
        <taxon>Bacillati</taxon>
        <taxon>Actinomycetota</taxon>
        <taxon>Actinomycetes</taxon>
        <taxon>Micrococcales</taxon>
        <taxon>Micrococcaceae</taxon>
        <taxon>Arthrobacter</taxon>
    </lineage>
</organism>
<name>A0A1H4R2H8_9MICC</name>
<dbReference type="PANTHER" id="PTHR43792:SF1">
    <property type="entry name" value="N-ACETYLTRANSFERASE DOMAIN-CONTAINING PROTEIN"/>
    <property type="match status" value="1"/>
</dbReference>
<gene>
    <name evidence="2" type="ORF">SAMN04489745_2451</name>
</gene>
<dbReference type="InterPro" id="IPR000182">
    <property type="entry name" value="GNAT_dom"/>
</dbReference>
<keyword evidence="3" id="KW-1185">Reference proteome</keyword>
<dbReference type="InterPro" id="IPR051531">
    <property type="entry name" value="N-acetyltransferase"/>
</dbReference>
<evidence type="ECO:0000259" key="1">
    <source>
        <dbReference type="PROSITE" id="PS51186"/>
    </source>
</evidence>
<evidence type="ECO:0000313" key="3">
    <source>
        <dbReference type="Proteomes" id="UP000182652"/>
    </source>
</evidence>
<dbReference type="RefSeq" id="WP_066215601.1">
    <property type="nucleotide sequence ID" value="NZ_FNSN01000003.1"/>
</dbReference>